<dbReference type="EMBL" id="JBHTGL010000005">
    <property type="protein sequence ID" value="MFD0621974.1"/>
    <property type="molecule type" value="Genomic_DNA"/>
</dbReference>
<dbReference type="Proteomes" id="UP001596915">
    <property type="component" value="Unassembled WGS sequence"/>
</dbReference>
<gene>
    <name evidence="1" type="ORF">ACFQ2K_03330</name>
</gene>
<reference evidence="2" key="1">
    <citation type="journal article" date="2019" name="Int. J. Syst. Evol. Microbiol.">
        <title>The Global Catalogue of Microorganisms (GCM) 10K type strain sequencing project: providing services to taxonomists for standard genome sequencing and annotation.</title>
        <authorList>
            <consortium name="The Broad Institute Genomics Platform"/>
            <consortium name="The Broad Institute Genome Sequencing Center for Infectious Disease"/>
            <person name="Wu L."/>
            <person name="Ma J."/>
        </authorList>
    </citation>
    <scope>NUCLEOTIDE SEQUENCE [LARGE SCALE GENOMIC DNA]</scope>
    <source>
        <strain evidence="2">JCM 12607</strain>
    </source>
</reference>
<evidence type="ECO:0000313" key="2">
    <source>
        <dbReference type="Proteomes" id="UP001596915"/>
    </source>
</evidence>
<keyword evidence="2" id="KW-1185">Reference proteome</keyword>
<protein>
    <recommendedName>
        <fullName evidence="3">Transcriptional regulator</fullName>
    </recommendedName>
</protein>
<evidence type="ECO:0000313" key="1">
    <source>
        <dbReference type="EMBL" id="MFD0621974.1"/>
    </source>
</evidence>
<proteinExistence type="predicted"/>
<name>A0ABW2WKB2_9ACTN</name>
<accession>A0ABW2WKB2</accession>
<sequence length="53" mass="5901">MTYQQLPDPAVTDKERATVRSEAAQLFARLDPMERRQLASVLRVSVFSVAPPG</sequence>
<comment type="caution">
    <text evidence="1">The sequence shown here is derived from an EMBL/GenBank/DDBJ whole genome shotgun (WGS) entry which is preliminary data.</text>
</comment>
<evidence type="ECO:0008006" key="3">
    <source>
        <dbReference type="Google" id="ProtNLM"/>
    </source>
</evidence>
<organism evidence="1 2">
    <name type="scientific">Streptomyces sanglieri</name>
    <dbReference type="NCBI Taxonomy" id="193460"/>
    <lineage>
        <taxon>Bacteria</taxon>
        <taxon>Bacillati</taxon>
        <taxon>Actinomycetota</taxon>
        <taxon>Actinomycetes</taxon>
        <taxon>Kitasatosporales</taxon>
        <taxon>Streptomycetaceae</taxon>
        <taxon>Streptomyces</taxon>
    </lineage>
</organism>